<evidence type="ECO:0000313" key="3">
    <source>
        <dbReference type="Proteomes" id="UP001500957"/>
    </source>
</evidence>
<dbReference type="Proteomes" id="UP001500957">
    <property type="component" value="Unassembled WGS sequence"/>
</dbReference>
<dbReference type="Pfam" id="PF00391">
    <property type="entry name" value="PEP-utilizers"/>
    <property type="match status" value="1"/>
</dbReference>
<dbReference type="EMBL" id="BAAAHE010000026">
    <property type="protein sequence ID" value="GAA0626303.1"/>
    <property type="molecule type" value="Genomic_DNA"/>
</dbReference>
<dbReference type="SUPFAM" id="SSF52009">
    <property type="entry name" value="Phosphohistidine domain"/>
    <property type="match status" value="1"/>
</dbReference>
<dbReference type="InterPro" id="IPR051549">
    <property type="entry name" value="PEP_Utilizing_Enz"/>
</dbReference>
<gene>
    <name evidence="2" type="ORF">GCM10009547_32180</name>
</gene>
<evidence type="ECO:0000313" key="2">
    <source>
        <dbReference type="EMBL" id="GAA0626303.1"/>
    </source>
</evidence>
<proteinExistence type="predicted"/>
<reference evidence="3" key="1">
    <citation type="journal article" date="2019" name="Int. J. Syst. Evol. Microbiol.">
        <title>The Global Catalogue of Microorganisms (GCM) 10K type strain sequencing project: providing services to taxonomists for standard genome sequencing and annotation.</title>
        <authorList>
            <consortium name="The Broad Institute Genomics Platform"/>
            <consortium name="The Broad Institute Genome Sequencing Center for Infectious Disease"/>
            <person name="Wu L."/>
            <person name="Ma J."/>
        </authorList>
    </citation>
    <scope>NUCLEOTIDE SEQUENCE [LARGE SCALE GENOMIC DNA]</scope>
    <source>
        <strain evidence="3">JCM 10671</strain>
    </source>
</reference>
<feature type="domain" description="PEP-utilising enzyme mobile" evidence="1">
    <location>
        <begin position="456"/>
        <end position="525"/>
    </location>
</feature>
<protein>
    <recommendedName>
        <fullName evidence="1">PEP-utilising enzyme mobile domain-containing protein</fullName>
    </recommendedName>
</protein>
<accession>A0ABN1H1G0</accession>
<dbReference type="InterPro" id="IPR036637">
    <property type="entry name" value="Phosphohistidine_dom_sf"/>
</dbReference>
<organism evidence="2 3">
    <name type="scientific">Sporichthya brevicatena</name>
    <dbReference type="NCBI Taxonomy" id="171442"/>
    <lineage>
        <taxon>Bacteria</taxon>
        <taxon>Bacillati</taxon>
        <taxon>Actinomycetota</taxon>
        <taxon>Actinomycetes</taxon>
        <taxon>Sporichthyales</taxon>
        <taxon>Sporichthyaceae</taxon>
        <taxon>Sporichthya</taxon>
    </lineage>
</organism>
<dbReference type="RefSeq" id="WP_344606537.1">
    <property type="nucleotide sequence ID" value="NZ_BAAAHE010000026.1"/>
</dbReference>
<sequence length="542" mass="57242">MREPANVLHCGGSSPAVAWSTINAGEAIPGVVTTLTWSVFGERTERGLRGAFADLGVLTEAQVARPARPDDRVWDIFYGRAAANLETFRSLADRMPGTSGDAMESQLFGTVRPGVSSRPRYQRYPVVAAKAPMAMWGVAGRLERAAEHIAPWWRNTVAAAPGMTADQARGSLDAAMRKFAGVMRPHIVASMLCQGVYEQVRAAAERANRPGLEIAVLTGYGEMAETAFVGDLWDVSRGRLELVEFLARHGYHGPNEGELAARVWRLDPTPLEKLLGHYAAMAESAGPRALETARAAEREAAEQELLAASPRGARTPAGIVLKVARRFFPLRGIGKGAFLQCVDAARASALRLGVLHTEAGALSAPEEVFHLTVEELAAPQLPAGVGDLVASRRELHERYRAIELPEFWLGSPEPVTTPPAAVEGPVVVTGIPVTPGVARGVARVVRDPEVDEGPAPGEVLVCRTTDPSWAAVLIVSAALVIDIGGPISHGAIVARELGIPCVIGTRDGTARIADGDLIEVDGSAGTVTVLQAGDAVRDGGSA</sequence>
<dbReference type="PANTHER" id="PTHR43615">
    <property type="entry name" value="PHOSPHOENOLPYRUVATE SYNTHASE-RELATED"/>
    <property type="match status" value="1"/>
</dbReference>
<keyword evidence="3" id="KW-1185">Reference proteome</keyword>
<dbReference type="PANTHER" id="PTHR43615:SF1">
    <property type="entry name" value="PPDK_N DOMAIN-CONTAINING PROTEIN"/>
    <property type="match status" value="1"/>
</dbReference>
<name>A0ABN1H1G0_9ACTN</name>
<dbReference type="InterPro" id="IPR008279">
    <property type="entry name" value="PEP-util_enz_mobile_dom"/>
</dbReference>
<comment type="caution">
    <text evidence="2">The sequence shown here is derived from an EMBL/GenBank/DDBJ whole genome shotgun (WGS) entry which is preliminary data.</text>
</comment>
<evidence type="ECO:0000259" key="1">
    <source>
        <dbReference type="Pfam" id="PF00391"/>
    </source>
</evidence>
<dbReference type="Gene3D" id="3.50.30.10">
    <property type="entry name" value="Phosphohistidine domain"/>
    <property type="match status" value="1"/>
</dbReference>